<keyword evidence="3 7" id="KW-0479">Metal-binding</keyword>
<feature type="domain" description="Cytochrome c" evidence="9">
    <location>
        <begin position="262"/>
        <end position="401"/>
    </location>
</feature>
<dbReference type="AlphaFoldDB" id="E3I547"/>
<feature type="binding site" description="covalent" evidence="6">
    <location>
        <position position="280"/>
    </location>
    <ligand>
        <name>heme c</name>
        <dbReference type="ChEBI" id="CHEBI:61717"/>
        <label>2</label>
    </ligand>
</feature>
<evidence type="ECO:0000256" key="7">
    <source>
        <dbReference type="PIRSR" id="PIRSR000294-2"/>
    </source>
</evidence>
<keyword evidence="2 6" id="KW-0349">Heme</keyword>
<evidence type="ECO:0000256" key="5">
    <source>
        <dbReference type="ARBA" id="ARBA00023004"/>
    </source>
</evidence>
<evidence type="ECO:0000313" key="10">
    <source>
        <dbReference type="EMBL" id="ADP70497.1"/>
    </source>
</evidence>
<dbReference type="GO" id="GO:0004130">
    <property type="term" value="F:cytochrome-c peroxidase activity"/>
    <property type="evidence" value="ECO:0007669"/>
    <property type="project" value="UniProtKB-EC"/>
</dbReference>
<keyword evidence="4 10" id="KW-0560">Oxidoreductase</keyword>
<evidence type="ECO:0000256" key="2">
    <source>
        <dbReference type="ARBA" id="ARBA00022617"/>
    </source>
</evidence>
<reference evidence="11" key="1">
    <citation type="journal article" date="2011" name="J. Bacteriol.">
        <title>Genome sequences of eight morphologically diverse alphaproteobacteria.</title>
        <authorList>
            <consortium name="US DOE Joint Genome Institute"/>
            <person name="Brown P.J."/>
            <person name="Kysela D.T."/>
            <person name="Buechlein A."/>
            <person name="Hemmerich C."/>
            <person name="Brun Y.V."/>
        </authorList>
    </citation>
    <scope>NUCLEOTIDE SEQUENCE [LARGE SCALE GENOMIC DNA]</scope>
    <source>
        <strain evidence="11">ATCC 17100 / ATH 3.1.1 / DSM 162 / LMG 4299</strain>
    </source>
</reference>
<name>E3I547_RHOVT</name>
<evidence type="ECO:0000256" key="6">
    <source>
        <dbReference type="PIRSR" id="PIRSR000294-1"/>
    </source>
</evidence>
<evidence type="ECO:0000256" key="1">
    <source>
        <dbReference type="ARBA" id="ARBA00004196"/>
    </source>
</evidence>
<dbReference type="GO" id="GO:0020037">
    <property type="term" value="F:heme binding"/>
    <property type="evidence" value="ECO:0007669"/>
    <property type="project" value="InterPro"/>
</dbReference>
<dbReference type="RefSeq" id="WP_013418901.1">
    <property type="nucleotide sequence ID" value="NC_014664.1"/>
</dbReference>
<dbReference type="InterPro" id="IPR009056">
    <property type="entry name" value="Cyt_c-like_dom"/>
</dbReference>
<dbReference type="InterPro" id="IPR051395">
    <property type="entry name" value="Cytochrome_c_Peroxidase/MauG"/>
</dbReference>
<sequence length="401" mass="44662">MKHMLFSRRLFFGVAAAAVAVSFLIHTHEQDHKAEVVRTEAARFAALKAEAEQLVADFPADPDAQALGRVRMAYERARAAWPAPILLPDAKVAEFAPLEIRPKPSGIAIAKVELGRMLFEDPRLSVSGQIACQNCHNQELGWGDGLRSSFGHNRKRGKRNAPPLFSAAYRPALFWDGRVTKLEEQALGPMTNPIEMAVHDFSAVTARLGKDDIYRERFRSIYGSDQIDIAWVADAVAAFETTLERPTRFDRFLKSDTAALTDEQVWGMHLFRTKAGCMNCHSGPLLTDERYHNLGLSLLGRPLGDLGRQAVTGLEDDVGRFRTASLRHVSKTGPYMHNGLIPDLRRVVIFYEIGGGKTRPINDKQTTDDLMRAAAKTSPLVKKFNFTPAERQALIEFLKAL</sequence>
<feature type="signal peptide" evidence="8">
    <location>
        <begin position="1"/>
        <end position="17"/>
    </location>
</feature>
<evidence type="ECO:0000256" key="3">
    <source>
        <dbReference type="ARBA" id="ARBA00022723"/>
    </source>
</evidence>
<organism evidence="10 11">
    <name type="scientific">Rhodomicrobium vannielii (strain ATCC 17100 / DSM 162 / LMG 4299 / NCIMB 10020 / ATH 3.1.1)</name>
    <dbReference type="NCBI Taxonomy" id="648757"/>
    <lineage>
        <taxon>Bacteria</taxon>
        <taxon>Pseudomonadati</taxon>
        <taxon>Pseudomonadota</taxon>
        <taxon>Alphaproteobacteria</taxon>
        <taxon>Hyphomicrobiales</taxon>
        <taxon>Hyphomicrobiaceae</taxon>
        <taxon>Rhodomicrobium</taxon>
    </lineage>
</organism>
<feature type="binding site" description="covalent" evidence="6">
    <location>
        <position position="277"/>
    </location>
    <ligand>
        <name>heme c</name>
        <dbReference type="ChEBI" id="CHEBI:61717"/>
        <label>2</label>
    </ligand>
</feature>
<dbReference type="Pfam" id="PF03150">
    <property type="entry name" value="CCP_MauG"/>
    <property type="match status" value="1"/>
</dbReference>
<feature type="chain" id="PRO_5003171153" evidence="8">
    <location>
        <begin position="18"/>
        <end position="401"/>
    </location>
</feature>
<evidence type="ECO:0000256" key="4">
    <source>
        <dbReference type="ARBA" id="ARBA00023002"/>
    </source>
</evidence>
<protein>
    <submittedName>
        <fullName evidence="10">Cytochrome-c peroxidase</fullName>
        <ecNumber evidence="10">1.11.1.5</ecNumber>
    </submittedName>
</protein>
<evidence type="ECO:0000256" key="8">
    <source>
        <dbReference type="SAM" id="SignalP"/>
    </source>
</evidence>
<dbReference type="EC" id="1.11.1.5" evidence="10"/>
<comment type="subcellular location">
    <subcellularLocation>
        <location evidence="1">Cell envelope</location>
    </subcellularLocation>
</comment>
<proteinExistence type="predicted"/>
<feature type="binding site" description="axial binding residue" evidence="7">
    <location>
        <position position="152"/>
    </location>
    <ligand>
        <name>heme c</name>
        <dbReference type="ChEBI" id="CHEBI:61717"/>
        <label>1</label>
    </ligand>
    <ligandPart>
        <name>Fe</name>
        <dbReference type="ChEBI" id="CHEBI:18248"/>
    </ligandPart>
</feature>
<comment type="cofactor">
    <cofactor evidence="6">
        <name>heme</name>
        <dbReference type="ChEBI" id="CHEBI:30413"/>
    </cofactor>
    <text evidence="6">Binds 2 heme groups.</text>
</comment>
<dbReference type="GO" id="GO:0009055">
    <property type="term" value="F:electron transfer activity"/>
    <property type="evidence" value="ECO:0007669"/>
    <property type="project" value="InterPro"/>
</dbReference>
<evidence type="ECO:0000259" key="9">
    <source>
        <dbReference type="PROSITE" id="PS51007"/>
    </source>
</evidence>
<dbReference type="InterPro" id="IPR004852">
    <property type="entry name" value="Di-haem_cyt_c_peroxidsae"/>
</dbReference>
<keyword evidence="11" id="KW-1185">Reference proteome</keyword>
<dbReference type="Gene3D" id="1.10.760.10">
    <property type="entry name" value="Cytochrome c-like domain"/>
    <property type="match status" value="2"/>
</dbReference>
<dbReference type="InterPro" id="IPR036909">
    <property type="entry name" value="Cyt_c-like_dom_sf"/>
</dbReference>
<dbReference type="KEGG" id="rva:Rvan_1229"/>
<feature type="binding site" description="covalent" evidence="6">
    <location>
        <position position="135"/>
    </location>
    <ligand>
        <name>heme c</name>
        <dbReference type="ChEBI" id="CHEBI:61717"/>
        <label>1</label>
    </ligand>
</feature>
<gene>
    <name evidence="10" type="ordered locus">Rvan_1229</name>
</gene>
<feature type="binding site" description="covalent" evidence="6">
    <location>
        <position position="132"/>
    </location>
    <ligand>
        <name>heme c</name>
        <dbReference type="ChEBI" id="CHEBI:61717"/>
        <label>1</label>
    </ligand>
</feature>
<dbReference type="PANTHER" id="PTHR30600">
    <property type="entry name" value="CYTOCHROME C PEROXIDASE-RELATED"/>
    <property type="match status" value="1"/>
</dbReference>
<dbReference type="EMBL" id="CP002292">
    <property type="protein sequence ID" value="ADP70497.1"/>
    <property type="molecule type" value="Genomic_DNA"/>
</dbReference>
<dbReference type="SUPFAM" id="SSF46626">
    <property type="entry name" value="Cytochrome c"/>
    <property type="match status" value="2"/>
</dbReference>
<comment type="PTM">
    <text evidence="6">Binds 2 heme groups per subunit.</text>
</comment>
<feature type="binding site" description="axial binding residue" evidence="7">
    <location>
        <position position="136"/>
    </location>
    <ligand>
        <name>heme c</name>
        <dbReference type="ChEBI" id="CHEBI:61717"/>
        <label>1</label>
    </ligand>
    <ligandPart>
        <name>Fe</name>
        <dbReference type="ChEBI" id="CHEBI:18248"/>
    </ligandPart>
</feature>
<dbReference type="Proteomes" id="UP000001399">
    <property type="component" value="Chromosome"/>
</dbReference>
<dbReference type="eggNOG" id="COG1858">
    <property type="taxonomic scope" value="Bacteria"/>
</dbReference>
<keyword evidence="10" id="KW-0575">Peroxidase</keyword>
<accession>E3I547</accession>
<dbReference type="HOGENOM" id="CLU_034652_3_2_5"/>
<keyword evidence="8" id="KW-0732">Signal</keyword>
<dbReference type="STRING" id="648757.Rvan_1229"/>
<feature type="binding site" description="axial binding residue" evidence="7">
    <location>
        <position position="281"/>
    </location>
    <ligand>
        <name>heme c</name>
        <dbReference type="ChEBI" id="CHEBI:61717"/>
        <label>2</label>
    </ligand>
    <ligandPart>
        <name>Fe</name>
        <dbReference type="ChEBI" id="CHEBI:18248"/>
    </ligandPart>
</feature>
<dbReference type="PROSITE" id="PS51007">
    <property type="entry name" value="CYTC"/>
    <property type="match status" value="1"/>
</dbReference>
<keyword evidence="5 7" id="KW-0408">Iron</keyword>
<dbReference type="GO" id="GO:0042597">
    <property type="term" value="C:periplasmic space"/>
    <property type="evidence" value="ECO:0007669"/>
    <property type="project" value="UniProtKB-SubCell"/>
</dbReference>
<evidence type="ECO:0000313" key="11">
    <source>
        <dbReference type="Proteomes" id="UP000001399"/>
    </source>
</evidence>
<dbReference type="GO" id="GO:0046872">
    <property type="term" value="F:metal ion binding"/>
    <property type="evidence" value="ECO:0007669"/>
    <property type="project" value="UniProtKB-KW"/>
</dbReference>